<dbReference type="InterPro" id="IPR003594">
    <property type="entry name" value="HATPase_dom"/>
</dbReference>
<comment type="catalytic activity">
    <reaction evidence="1">
        <text>ATP + protein L-histidine = ADP + protein N-phospho-L-histidine.</text>
        <dbReference type="EC" id="2.7.13.3"/>
    </reaction>
</comment>
<reference evidence="13" key="1">
    <citation type="journal article" date="2021" name="Curr. Microbiol.">
        <title>Complete genome of nocamycin-producing strain Saccharothrix syringae NRRL B-16468 reveals the biosynthetic potential for secondary metabolites.</title>
        <authorList>
            <person name="Mo X."/>
            <person name="Yang S."/>
        </authorList>
    </citation>
    <scope>NUCLEOTIDE SEQUENCE [LARGE SCALE GENOMIC DNA]</scope>
    <source>
        <strain evidence="13">ATCC 51364 / DSM 43886 / JCM 6844 / KCTC 9398 / NBRC 14523 / NRRL B-16468 / INA 2240</strain>
    </source>
</reference>
<evidence type="ECO:0000256" key="5">
    <source>
        <dbReference type="ARBA" id="ARBA00022741"/>
    </source>
</evidence>
<dbReference type="PANTHER" id="PTHR24421:SF10">
    <property type="entry name" value="NITRATE_NITRITE SENSOR PROTEIN NARQ"/>
    <property type="match status" value="1"/>
</dbReference>
<dbReference type="Pfam" id="PF02518">
    <property type="entry name" value="HATPase_c"/>
    <property type="match status" value="1"/>
</dbReference>
<dbReference type="GO" id="GO:0005524">
    <property type="term" value="F:ATP binding"/>
    <property type="evidence" value="ECO:0007669"/>
    <property type="project" value="UniProtKB-KW"/>
</dbReference>
<feature type="transmembrane region" description="Helical" evidence="10">
    <location>
        <begin position="68"/>
        <end position="89"/>
    </location>
</feature>
<keyword evidence="13" id="KW-1185">Reference proteome</keyword>
<sequence>MHRGLRIVAGLFLGFATAPVNLLVVVLARSRATAVARWERRRLEWFLGIDAAEPAPGRAVRYLAIRTAVGLFGGFVLVWLFYGLYWGLVIAYRLVAGDGTGLADDWAEFAWTGLIGVVLLYVEVQGIIGVVALEAKVAHRWLGPSEAELLRRRVEELSASRAGIVAAVDAERRRIERDLHDGVQQRLVALGVLLGRARRNPGAAADLLAQAHEESRHVLEDLREVAWRVYPAALDSLGLAEALEAVADRSPVPVRLRCAVADVPPQVATAVYFVVCEAVTNAAKHSGATMVDVEITADDGAVRVSVTDDGAGGADPAGGGLAGLSRRVLALDGGFAVSSPAGGPTVITAVVPRAGVAPDGAPAGGVPSGRAPAGEVPCA</sequence>
<feature type="transmembrane region" description="Helical" evidence="10">
    <location>
        <begin position="109"/>
        <end position="133"/>
    </location>
</feature>
<protein>
    <recommendedName>
        <fullName evidence="2">histidine kinase</fullName>
        <ecNumber evidence="2">2.7.13.3</ecNumber>
    </recommendedName>
</protein>
<keyword evidence="7" id="KW-0067">ATP-binding</keyword>
<feature type="domain" description="Histidine kinase/HSP90-like ATPase" evidence="11">
    <location>
        <begin position="266"/>
        <end position="355"/>
    </location>
</feature>
<dbReference type="InterPro" id="IPR036890">
    <property type="entry name" value="HATPase_C_sf"/>
</dbReference>
<feature type="region of interest" description="Disordered" evidence="9">
    <location>
        <begin position="359"/>
        <end position="379"/>
    </location>
</feature>
<keyword evidence="10" id="KW-1133">Transmembrane helix</keyword>
<dbReference type="GO" id="GO:0000155">
    <property type="term" value="F:phosphorelay sensor kinase activity"/>
    <property type="evidence" value="ECO:0007669"/>
    <property type="project" value="InterPro"/>
</dbReference>
<gene>
    <name evidence="12" type="ORF">EKG83_06015</name>
</gene>
<keyword evidence="10" id="KW-0472">Membrane</keyword>
<keyword evidence="5" id="KW-0547">Nucleotide-binding</keyword>
<keyword evidence="4" id="KW-0808">Transferase</keyword>
<evidence type="ECO:0000256" key="3">
    <source>
        <dbReference type="ARBA" id="ARBA00022553"/>
    </source>
</evidence>
<dbReference type="GO" id="GO:0046983">
    <property type="term" value="F:protein dimerization activity"/>
    <property type="evidence" value="ECO:0007669"/>
    <property type="project" value="InterPro"/>
</dbReference>
<dbReference type="SUPFAM" id="SSF55874">
    <property type="entry name" value="ATPase domain of HSP90 chaperone/DNA topoisomerase II/histidine kinase"/>
    <property type="match status" value="1"/>
</dbReference>
<dbReference type="Proteomes" id="UP000325787">
    <property type="component" value="Chromosome"/>
</dbReference>
<organism evidence="12 13">
    <name type="scientific">Saccharothrix syringae</name>
    <name type="common">Nocardiopsis syringae</name>
    <dbReference type="NCBI Taxonomy" id="103733"/>
    <lineage>
        <taxon>Bacteria</taxon>
        <taxon>Bacillati</taxon>
        <taxon>Actinomycetota</taxon>
        <taxon>Actinomycetes</taxon>
        <taxon>Pseudonocardiales</taxon>
        <taxon>Pseudonocardiaceae</taxon>
        <taxon>Saccharothrix</taxon>
    </lineage>
</organism>
<keyword evidence="6 12" id="KW-0418">Kinase</keyword>
<name>A0A5Q0GSL9_SACSY</name>
<evidence type="ECO:0000256" key="7">
    <source>
        <dbReference type="ARBA" id="ARBA00022840"/>
    </source>
</evidence>
<evidence type="ECO:0000256" key="9">
    <source>
        <dbReference type="SAM" id="MobiDB-lite"/>
    </source>
</evidence>
<dbReference type="EMBL" id="CP034550">
    <property type="protein sequence ID" value="QFZ17086.1"/>
    <property type="molecule type" value="Genomic_DNA"/>
</dbReference>
<evidence type="ECO:0000256" key="10">
    <source>
        <dbReference type="SAM" id="Phobius"/>
    </source>
</evidence>
<dbReference type="KEGG" id="ssyi:EKG83_06015"/>
<feature type="transmembrane region" description="Helical" evidence="10">
    <location>
        <begin position="6"/>
        <end position="28"/>
    </location>
</feature>
<keyword evidence="10" id="KW-0812">Transmembrane</keyword>
<keyword evidence="3" id="KW-0597">Phosphoprotein</keyword>
<dbReference type="OrthoDB" id="5242012at2"/>
<evidence type="ECO:0000256" key="8">
    <source>
        <dbReference type="ARBA" id="ARBA00023012"/>
    </source>
</evidence>
<dbReference type="Gene3D" id="1.20.5.1930">
    <property type="match status" value="1"/>
</dbReference>
<dbReference type="SMART" id="SM00387">
    <property type="entry name" value="HATPase_c"/>
    <property type="match status" value="1"/>
</dbReference>
<evidence type="ECO:0000259" key="11">
    <source>
        <dbReference type="SMART" id="SM00387"/>
    </source>
</evidence>
<keyword evidence="8" id="KW-0902">Two-component regulatory system</keyword>
<evidence type="ECO:0000256" key="6">
    <source>
        <dbReference type="ARBA" id="ARBA00022777"/>
    </source>
</evidence>
<dbReference type="PANTHER" id="PTHR24421">
    <property type="entry name" value="NITRATE/NITRITE SENSOR PROTEIN NARX-RELATED"/>
    <property type="match status" value="1"/>
</dbReference>
<dbReference type="AlphaFoldDB" id="A0A5Q0GSL9"/>
<dbReference type="GO" id="GO:0016020">
    <property type="term" value="C:membrane"/>
    <property type="evidence" value="ECO:0007669"/>
    <property type="project" value="InterPro"/>
</dbReference>
<dbReference type="InterPro" id="IPR011712">
    <property type="entry name" value="Sig_transdc_His_kin_sub3_dim/P"/>
</dbReference>
<dbReference type="Pfam" id="PF07730">
    <property type="entry name" value="HisKA_3"/>
    <property type="match status" value="1"/>
</dbReference>
<evidence type="ECO:0000256" key="2">
    <source>
        <dbReference type="ARBA" id="ARBA00012438"/>
    </source>
</evidence>
<evidence type="ECO:0000313" key="13">
    <source>
        <dbReference type="Proteomes" id="UP000325787"/>
    </source>
</evidence>
<dbReference type="InterPro" id="IPR050482">
    <property type="entry name" value="Sensor_HK_TwoCompSys"/>
</dbReference>
<evidence type="ECO:0000313" key="12">
    <source>
        <dbReference type="EMBL" id="QFZ17086.1"/>
    </source>
</evidence>
<dbReference type="EC" id="2.7.13.3" evidence="2"/>
<dbReference type="Gene3D" id="3.30.565.10">
    <property type="entry name" value="Histidine kinase-like ATPase, C-terminal domain"/>
    <property type="match status" value="1"/>
</dbReference>
<accession>A0A5Q0GSL9</accession>
<proteinExistence type="predicted"/>
<evidence type="ECO:0000256" key="4">
    <source>
        <dbReference type="ARBA" id="ARBA00022679"/>
    </source>
</evidence>
<evidence type="ECO:0000256" key="1">
    <source>
        <dbReference type="ARBA" id="ARBA00000085"/>
    </source>
</evidence>